<proteinExistence type="predicted"/>
<gene>
    <name evidence="1" type="ORF">RRG08_048030</name>
</gene>
<accession>A0AAE0XS72</accession>
<evidence type="ECO:0000313" key="1">
    <source>
        <dbReference type="EMBL" id="KAK3706462.1"/>
    </source>
</evidence>
<name>A0AAE0XS72_9GAST</name>
<dbReference type="EMBL" id="JAWDGP010007745">
    <property type="protein sequence ID" value="KAK3706462.1"/>
    <property type="molecule type" value="Genomic_DNA"/>
</dbReference>
<protein>
    <submittedName>
        <fullName evidence="1">Uncharacterized protein</fullName>
    </submittedName>
</protein>
<organism evidence="1 2">
    <name type="scientific">Elysia crispata</name>
    <name type="common">lettuce slug</name>
    <dbReference type="NCBI Taxonomy" id="231223"/>
    <lineage>
        <taxon>Eukaryota</taxon>
        <taxon>Metazoa</taxon>
        <taxon>Spiralia</taxon>
        <taxon>Lophotrochozoa</taxon>
        <taxon>Mollusca</taxon>
        <taxon>Gastropoda</taxon>
        <taxon>Heterobranchia</taxon>
        <taxon>Euthyneura</taxon>
        <taxon>Panpulmonata</taxon>
        <taxon>Sacoglossa</taxon>
        <taxon>Placobranchoidea</taxon>
        <taxon>Plakobranchidae</taxon>
        <taxon>Elysia</taxon>
    </lineage>
</organism>
<reference evidence="1" key="1">
    <citation type="journal article" date="2023" name="G3 (Bethesda)">
        <title>A reference genome for the long-term kleptoplast-retaining sea slug Elysia crispata morphotype clarki.</title>
        <authorList>
            <person name="Eastman K.E."/>
            <person name="Pendleton A.L."/>
            <person name="Shaikh M.A."/>
            <person name="Suttiyut T."/>
            <person name="Ogas R."/>
            <person name="Tomko P."/>
            <person name="Gavelis G."/>
            <person name="Widhalm J.R."/>
            <person name="Wisecaver J.H."/>
        </authorList>
    </citation>
    <scope>NUCLEOTIDE SEQUENCE</scope>
    <source>
        <strain evidence="1">ECLA1</strain>
    </source>
</reference>
<keyword evidence="2" id="KW-1185">Reference proteome</keyword>
<dbReference type="AlphaFoldDB" id="A0AAE0XS72"/>
<dbReference type="Proteomes" id="UP001283361">
    <property type="component" value="Unassembled WGS sequence"/>
</dbReference>
<sequence>MANTQRSNSLLAMLTSADILVLTSKNSREITQSHLTYARTLLCENIGCLTVLTTFLDSSVSLSTEIKKKKEERGTVFLELTGLGSAPTCIQPATPDRTSLDRAGGAGCRKPRAVMSAHFSAKRSERSWDWVH</sequence>
<evidence type="ECO:0000313" key="2">
    <source>
        <dbReference type="Proteomes" id="UP001283361"/>
    </source>
</evidence>
<comment type="caution">
    <text evidence="1">The sequence shown here is derived from an EMBL/GenBank/DDBJ whole genome shotgun (WGS) entry which is preliminary data.</text>
</comment>